<dbReference type="AlphaFoldDB" id="A0A433BA58"/>
<gene>
    <name evidence="1" type="ORF">BC936DRAFT_139306</name>
</gene>
<comment type="caution">
    <text evidence="1">The sequence shown here is derived from an EMBL/GenBank/DDBJ whole genome shotgun (WGS) entry which is preliminary data.</text>
</comment>
<name>A0A433BA58_9FUNG</name>
<evidence type="ECO:0000313" key="1">
    <source>
        <dbReference type="EMBL" id="RUP19615.1"/>
    </source>
</evidence>
<accession>A0A433BA58</accession>
<sequence>MWLEPEVSPGLYHFLPLADTKLNLRPEEKKQVHAIYLDHITRLSEEPSVNQQLRNKAKAELRNFTSITKSSEVTKFWNSKNEKSYRQMLDGHIRKEKEYLSSLHLSELQGEDSKGKEEEFENNEDFIMATLSNEAPGVVRLGSAEWSAVSIGGENL</sequence>
<proteinExistence type="predicted"/>
<reference evidence="1 2" key="1">
    <citation type="journal article" date="2018" name="New Phytol.">
        <title>Phylogenomics of Endogonaceae and evolution of mycorrhizas within Mucoromycota.</title>
        <authorList>
            <person name="Chang Y."/>
            <person name="Desiro A."/>
            <person name="Na H."/>
            <person name="Sandor L."/>
            <person name="Lipzen A."/>
            <person name="Clum A."/>
            <person name="Barry K."/>
            <person name="Grigoriev I.V."/>
            <person name="Martin F.M."/>
            <person name="Stajich J.E."/>
            <person name="Smith M.E."/>
            <person name="Bonito G."/>
            <person name="Spatafora J.W."/>
        </authorList>
    </citation>
    <scope>NUCLEOTIDE SEQUENCE [LARGE SCALE GENOMIC DNA]</scope>
    <source>
        <strain evidence="1 2">GMNB39</strain>
    </source>
</reference>
<evidence type="ECO:0000313" key="2">
    <source>
        <dbReference type="Proteomes" id="UP000268093"/>
    </source>
</evidence>
<keyword evidence="2" id="KW-1185">Reference proteome</keyword>
<dbReference type="Proteomes" id="UP000268093">
    <property type="component" value="Unassembled WGS sequence"/>
</dbReference>
<dbReference type="EMBL" id="RBNI01014664">
    <property type="protein sequence ID" value="RUP19615.1"/>
    <property type="molecule type" value="Genomic_DNA"/>
</dbReference>
<organism evidence="1 2">
    <name type="scientific">Jimgerdemannia flammicorona</name>
    <dbReference type="NCBI Taxonomy" id="994334"/>
    <lineage>
        <taxon>Eukaryota</taxon>
        <taxon>Fungi</taxon>
        <taxon>Fungi incertae sedis</taxon>
        <taxon>Mucoromycota</taxon>
        <taxon>Mucoromycotina</taxon>
        <taxon>Endogonomycetes</taxon>
        <taxon>Endogonales</taxon>
        <taxon>Endogonaceae</taxon>
        <taxon>Jimgerdemannia</taxon>
    </lineage>
</organism>
<feature type="non-terminal residue" evidence="1">
    <location>
        <position position="156"/>
    </location>
</feature>
<dbReference type="OrthoDB" id="2443877at2759"/>
<protein>
    <submittedName>
        <fullName evidence="1">Uncharacterized protein</fullName>
    </submittedName>
</protein>